<accession>A0A4P6YR42</accession>
<dbReference type="RefSeq" id="WP_133362143.1">
    <property type="nucleotide sequence ID" value="NZ_CP037940.1"/>
</dbReference>
<feature type="transmembrane region" description="Helical" evidence="1">
    <location>
        <begin position="187"/>
        <end position="207"/>
    </location>
</feature>
<feature type="transmembrane region" description="Helical" evidence="1">
    <location>
        <begin position="69"/>
        <end position="94"/>
    </location>
</feature>
<feature type="transmembrane region" description="Helical" evidence="1">
    <location>
        <begin position="146"/>
        <end position="175"/>
    </location>
</feature>
<dbReference type="EMBL" id="CP037940">
    <property type="protein sequence ID" value="QBO35063.1"/>
    <property type="molecule type" value="Genomic_DNA"/>
</dbReference>
<keyword evidence="3" id="KW-1185">Reference proteome</keyword>
<dbReference type="OrthoDB" id="2176387at2"/>
<feature type="transmembrane region" description="Helical" evidence="1">
    <location>
        <begin position="392"/>
        <end position="412"/>
    </location>
</feature>
<evidence type="ECO:0000256" key="1">
    <source>
        <dbReference type="SAM" id="Phobius"/>
    </source>
</evidence>
<dbReference type="KEGG" id="wei:EQG49_00650"/>
<feature type="transmembrane region" description="Helical" evidence="1">
    <location>
        <begin position="339"/>
        <end position="357"/>
    </location>
</feature>
<feature type="transmembrane region" description="Helical" evidence="1">
    <location>
        <begin position="492"/>
        <end position="513"/>
    </location>
</feature>
<reference evidence="3" key="1">
    <citation type="submission" date="2019-03" db="EMBL/GenBank/DDBJ databases">
        <title>Weissella sp. 26KH-42 Genome sequencing.</title>
        <authorList>
            <person name="Heo J."/>
            <person name="Kim S.-J."/>
            <person name="Kim J.-S."/>
            <person name="Hong S.-B."/>
            <person name="Kwon S.-W."/>
        </authorList>
    </citation>
    <scope>NUCLEOTIDE SEQUENCE [LARGE SCALE GENOMIC DNA]</scope>
    <source>
        <strain evidence="3">26KH-42</strain>
    </source>
</reference>
<feature type="transmembrane region" description="Helical" evidence="1">
    <location>
        <begin position="35"/>
        <end position="57"/>
    </location>
</feature>
<protein>
    <submittedName>
        <fullName evidence="2">Uncharacterized protein</fullName>
    </submittedName>
</protein>
<evidence type="ECO:0000313" key="3">
    <source>
        <dbReference type="Proteomes" id="UP000292886"/>
    </source>
</evidence>
<proteinExistence type="predicted"/>
<dbReference type="AlphaFoldDB" id="A0A4P6YR42"/>
<evidence type="ECO:0000313" key="2">
    <source>
        <dbReference type="EMBL" id="QBO35063.1"/>
    </source>
</evidence>
<feature type="transmembrane region" description="Helical" evidence="1">
    <location>
        <begin position="115"/>
        <end position="140"/>
    </location>
</feature>
<sequence>MNRRQFSNLFKINLIYANPQLTTKAREKGKYGRKLIKYLLSQMMFTSVALLIAYVFMMLPINFSQHPGLFTFYLALYTLLGFSQSISAVQNVFFEAHDLEAYLPLPISQRTIFTAKLAVVVSAMMAYLLPSLPLFILTAMRANYTVILGIPLALVIFMLFMADLLVFSTLLVFGLTQTKVFQRFKKSLTTILLAAPMILVVGGIVLINRTTSGEGDDPAVIGPFIPLQWVLVHPLMLKSLLTLLVMLVFLGGAGWIIIKSIIPKLYDTETKPMTSAKTKLPRAGHQGDSLTKQLVRYNFSLIKNPSLLMQVISQTILLPMIMVISITTTSALNFHQLSYTYFGVCFVVGIVFSLMSANQGSLAANIISLDRDNYAYFLALPISQSKYLKLKFNFSFAIQIVVTAIVLTATAIFLKLPIFLIGMLIVGAIVGALLGSSYYFARDYRLRNLTWTNVSQLFSRGGSTKTMLILMAEVFGGGILITLYAIPVALKVINLPINVAIFAAILVGAFIVYRHYQKHFWQQFVD</sequence>
<dbReference type="Proteomes" id="UP000292886">
    <property type="component" value="Chromosome"/>
</dbReference>
<keyword evidence="1" id="KW-1133">Transmembrane helix</keyword>
<feature type="transmembrane region" description="Helical" evidence="1">
    <location>
        <begin position="235"/>
        <end position="258"/>
    </location>
</feature>
<gene>
    <name evidence="2" type="ORF">EQG49_00650</name>
</gene>
<feature type="transmembrane region" description="Helical" evidence="1">
    <location>
        <begin position="467"/>
        <end position="486"/>
    </location>
</feature>
<organism evidence="2 3">
    <name type="scientific">Periweissella cryptocerci</name>
    <dbReference type="NCBI Taxonomy" id="2506420"/>
    <lineage>
        <taxon>Bacteria</taxon>
        <taxon>Bacillati</taxon>
        <taxon>Bacillota</taxon>
        <taxon>Bacilli</taxon>
        <taxon>Lactobacillales</taxon>
        <taxon>Lactobacillaceae</taxon>
        <taxon>Periweissella</taxon>
    </lineage>
</organism>
<name>A0A4P6YR42_9LACO</name>
<keyword evidence="1" id="KW-0812">Transmembrane</keyword>
<feature type="transmembrane region" description="Helical" evidence="1">
    <location>
        <begin position="418"/>
        <end position="441"/>
    </location>
</feature>
<feature type="transmembrane region" description="Helical" evidence="1">
    <location>
        <begin position="307"/>
        <end position="327"/>
    </location>
</feature>
<keyword evidence="1" id="KW-0472">Membrane</keyword>